<dbReference type="SUPFAM" id="SSF46689">
    <property type="entry name" value="Homeodomain-like"/>
    <property type="match status" value="2"/>
</dbReference>
<keyword evidence="2" id="KW-0805">Transcription regulation</keyword>
<dbReference type="InterPro" id="IPR009057">
    <property type="entry name" value="Homeodomain-like_sf"/>
</dbReference>
<protein>
    <submittedName>
        <fullName evidence="8">AraC family transcriptional regulator</fullName>
    </submittedName>
</protein>
<evidence type="ECO:0000259" key="7">
    <source>
        <dbReference type="PROSITE" id="PS01124"/>
    </source>
</evidence>
<organism evidence="8 9">
    <name type="scientific">Stutzerimonas marianensis</name>
    <dbReference type="NCBI Taxonomy" id="2929513"/>
    <lineage>
        <taxon>Bacteria</taxon>
        <taxon>Pseudomonadati</taxon>
        <taxon>Pseudomonadota</taxon>
        <taxon>Gammaproteobacteria</taxon>
        <taxon>Pseudomonadales</taxon>
        <taxon>Pseudomonadaceae</taxon>
        <taxon>Stutzerimonas</taxon>
    </lineage>
</organism>
<dbReference type="PROSITE" id="PS00041">
    <property type="entry name" value="HTH_ARAC_FAMILY_1"/>
    <property type="match status" value="1"/>
</dbReference>
<dbReference type="GO" id="GO:0009893">
    <property type="term" value="P:positive regulation of metabolic process"/>
    <property type="evidence" value="ECO:0007669"/>
    <property type="project" value="UniProtKB-ARBA"/>
</dbReference>
<dbReference type="SMART" id="SM00342">
    <property type="entry name" value="HTH_ARAC"/>
    <property type="match status" value="1"/>
</dbReference>
<dbReference type="InterPro" id="IPR020449">
    <property type="entry name" value="Tscrpt_reg_AraC-type_HTH"/>
</dbReference>
<keyword evidence="4" id="KW-0010">Activator</keyword>
<dbReference type="RefSeq" id="WP_243605722.1">
    <property type="nucleotide sequence ID" value="NZ_JALGRD010000004.1"/>
</dbReference>
<keyword evidence="5" id="KW-0804">Transcription</keyword>
<dbReference type="PANTHER" id="PTHR46796">
    <property type="entry name" value="HTH-TYPE TRANSCRIPTIONAL ACTIVATOR RHAS-RELATED"/>
    <property type="match status" value="1"/>
</dbReference>
<sequence length="207" mass="23214">MNNIMSVGQPETDIMNMMPQAHVSFPANSDVPLTDVPCEAVPAERVEVLLKLLAECLAMVDQDNERAWIRLSQAMELLQPTARTLHRPLGTTGGLASWQIQRVDCFVDQHLDSPIRTPQLAKVLNLSVSHFSHAFKQTLGVAPLVYVARRRIESAREMMLASPSSLAEIALSHGFCDQSHFSRTFRRETGLTPQMWRRMFCKAGDTK</sequence>
<keyword evidence="3" id="KW-0238">DNA-binding</keyword>
<comment type="caution">
    <text evidence="8">The sequence shown here is derived from an EMBL/GenBank/DDBJ whole genome shotgun (WGS) entry which is preliminary data.</text>
</comment>
<dbReference type="Gene3D" id="1.10.10.60">
    <property type="entry name" value="Homeodomain-like"/>
    <property type="match status" value="2"/>
</dbReference>
<evidence type="ECO:0000256" key="5">
    <source>
        <dbReference type="ARBA" id="ARBA00023163"/>
    </source>
</evidence>
<evidence type="ECO:0000256" key="4">
    <source>
        <dbReference type="ARBA" id="ARBA00023159"/>
    </source>
</evidence>
<dbReference type="InterPro" id="IPR050204">
    <property type="entry name" value="AraC_XylS_family_regulators"/>
</dbReference>
<dbReference type="AlphaFoldDB" id="A0A9X1W303"/>
<dbReference type="EMBL" id="JALGRD010000004">
    <property type="protein sequence ID" value="MCJ0973603.1"/>
    <property type="molecule type" value="Genomic_DNA"/>
</dbReference>
<dbReference type="Proteomes" id="UP001139682">
    <property type="component" value="Unassembled WGS sequence"/>
</dbReference>
<evidence type="ECO:0000256" key="6">
    <source>
        <dbReference type="ARBA" id="ARBA00037345"/>
    </source>
</evidence>
<dbReference type="GO" id="GO:0043565">
    <property type="term" value="F:sequence-specific DNA binding"/>
    <property type="evidence" value="ECO:0007669"/>
    <property type="project" value="InterPro"/>
</dbReference>
<evidence type="ECO:0000256" key="2">
    <source>
        <dbReference type="ARBA" id="ARBA00023015"/>
    </source>
</evidence>
<evidence type="ECO:0000313" key="9">
    <source>
        <dbReference type="Proteomes" id="UP001139682"/>
    </source>
</evidence>
<dbReference type="InterPro" id="IPR018062">
    <property type="entry name" value="HTH_AraC-typ_CS"/>
</dbReference>
<evidence type="ECO:0000256" key="3">
    <source>
        <dbReference type="ARBA" id="ARBA00023125"/>
    </source>
</evidence>
<keyword evidence="9" id="KW-1185">Reference proteome</keyword>
<dbReference type="GO" id="GO:0005737">
    <property type="term" value="C:cytoplasm"/>
    <property type="evidence" value="ECO:0007669"/>
    <property type="project" value="UniProtKB-SubCell"/>
</dbReference>
<proteinExistence type="predicted"/>
<name>A0A9X1W303_9GAMM</name>
<comment type="subcellular location">
    <subcellularLocation>
        <location evidence="1">Cytoplasm</location>
    </subcellularLocation>
</comment>
<feature type="domain" description="HTH araC/xylS-type" evidence="7">
    <location>
        <begin position="101"/>
        <end position="199"/>
    </location>
</feature>
<dbReference type="PROSITE" id="PS01124">
    <property type="entry name" value="HTH_ARAC_FAMILY_2"/>
    <property type="match status" value="1"/>
</dbReference>
<dbReference type="PANTHER" id="PTHR46796:SF6">
    <property type="entry name" value="ARAC SUBFAMILY"/>
    <property type="match status" value="1"/>
</dbReference>
<gene>
    <name evidence="8" type="ORF">MST27_09515</name>
</gene>
<comment type="function">
    <text evidence="6">Regulatory protein of the TOL plasmid xyl operons. XylS activates the xylXYZLTEGFJQKIH operon required for the degradation of toluene, m-xylene and p-xylene.</text>
</comment>
<evidence type="ECO:0000313" key="8">
    <source>
        <dbReference type="EMBL" id="MCJ0973603.1"/>
    </source>
</evidence>
<dbReference type="GO" id="GO:0003700">
    <property type="term" value="F:DNA-binding transcription factor activity"/>
    <property type="evidence" value="ECO:0007669"/>
    <property type="project" value="InterPro"/>
</dbReference>
<evidence type="ECO:0000256" key="1">
    <source>
        <dbReference type="ARBA" id="ARBA00004496"/>
    </source>
</evidence>
<accession>A0A9X1W303</accession>
<dbReference type="InterPro" id="IPR018060">
    <property type="entry name" value="HTH_AraC"/>
</dbReference>
<dbReference type="PRINTS" id="PR00032">
    <property type="entry name" value="HTHARAC"/>
</dbReference>
<reference evidence="8" key="1">
    <citation type="submission" date="2022-03" db="EMBL/GenBank/DDBJ databases">
        <title>Pseudomonas marianensis sp. nov., a marine bacterium isolated from deep-sea sediments of the Mariana Trench.</title>
        <authorList>
            <person name="Wei Y."/>
        </authorList>
    </citation>
    <scope>NUCLEOTIDE SEQUENCE</scope>
    <source>
        <strain evidence="8">PS1</strain>
    </source>
</reference>
<dbReference type="Pfam" id="PF12833">
    <property type="entry name" value="HTH_18"/>
    <property type="match status" value="1"/>
</dbReference>